<dbReference type="GeneID" id="66355374"/>
<accession>A0A9X8RIA6</accession>
<evidence type="ECO:0000313" key="4">
    <source>
        <dbReference type="Proteomes" id="UP000189137"/>
    </source>
</evidence>
<keyword evidence="1" id="KW-0812">Transmembrane</keyword>
<feature type="transmembrane region" description="Helical" evidence="1">
    <location>
        <begin position="35"/>
        <end position="58"/>
    </location>
</feature>
<sequence length="66" mass="7485">MEKLKTISVFSLIISVILTIGGIGIVTYYVDNLFIRGLSVFVLIMSSSFVSTTVRLIFEESKRYKF</sequence>
<dbReference type="Proteomes" id="UP000878956">
    <property type="component" value="Unassembled WGS sequence"/>
</dbReference>
<gene>
    <name evidence="2" type="ORF">KRM00_000377</name>
    <name evidence="3" type="ORF">SAMEA3375112_01620</name>
</gene>
<dbReference type="RefSeq" id="WP_021364737.1">
    <property type="nucleotide sequence ID" value="NZ_AP031492.1"/>
</dbReference>
<keyword evidence="1" id="KW-0472">Membrane</keyword>
<evidence type="ECO:0000313" key="2">
    <source>
        <dbReference type="EMBL" id="HBH1540924.1"/>
    </source>
</evidence>
<name>A0A9X8RIA6_CLODI</name>
<comment type="caution">
    <text evidence="3">The sequence shown here is derived from an EMBL/GenBank/DDBJ whole genome shotgun (WGS) entry which is preliminary data.</text>
</comment>
<reference evidence="2" key="2">
    <citation type="journal article" date="2018" name="Genome Biol.">
        <title>SKESA: strategic k-mer extension for scrupulous assemblies.</title>
        <authorList>
            <person name="Souvorov A."/>
            <person name="Agarwala R."/>
            <person name="Lipman D.J."/>
        </authorList>
    </citation>
    <scope>NUCLEOTIDE SEQUENCE</scope>
    <source>
        <strain evidence="2">HN1000</strain>
    </source>
</reference>
<dbReference type="AlphaFoldDB" id="A0A9X8RIA6"/>
<evidence type="ECO:0000256" key="1">
    <source>
        <dbReference type="SAM" id="Phobius"/>
    </source>
</evidence>
<keyword evidence="1" id="KW-1133">Transmembrane helix</keyword>
<reference evidence="2" key="3">
    <citation type="submission" date="2021-06" db="EMBL/GenBank/DDBJ databases">
        <authorList>
            <consortium name="NCBI Pathogen Detection Project"/>
        </authorList>
    </citation>
    <scope>NUCLEOTIDE SEQUENCE</scope>
    <source>
        <strain evidence="2">HN1000</strain>
    </source>
</reference>
<dbReference type="EMBL" id="DAEPXK010000003">
    <property type="protein sequence ID" value="HBH1540924.1"/>
    <property type="molecule type" value="Genomic_DNA"/>
</dbReference>
<feature type="transmembrane region" description="Helical" evidence="1">
    <location>
        <begin position="7"/>
        <end position="29"/>
    </location>
</feature>
<organism evidence="3 4">
    <name type="scientific">Clostridioides difficile</name>
    <name type="common">Peptoclostridium difficile</name>
    <dbReference type="NCBI Taxonomy" id="1496"/>
    <lineage>
        <taxon>Bacteria</taxon>
        <taxon>Bacillati</taxon>
        <taxon>Bacillota</taxon>
        <taxon>Clostridia</taxon>
        <taxon>Peptostreptococcales</taxon>
        <taxon>Peptostreptococcaceae</taxon>
        <taxon>Clostridioides</taxon>
    </lineage>
</organism>
<reference evidence="3 4" key="1">
    <citation type="submission" date="2017-02" db="EMBL/GenBank/DDBJ databases">
        <authorList>
            <consortium name="Pathogen Informatics"/>
        </authorList>
    </citation>
    <scope>NUCLEOTIDE SEQUENCE [LARGE SCALE GENOMIC DNA]</scope>
    <source>
        <strain evidence="3 4">VRECD0157</strain>
    </source>
</reference>
<proteinExistence type="predicted"/>
<dbReference type="EMBL" id="FUPS01000004">
    <property type="protein sequence ID" value="SJS22768.1"/>
    <property type="molecule type" value="Genomic_DNA"/>
</dbReference>
<protein>
    <submittedName>
        <fullName evidence="3">Uncharacterized protein</fullName>
    </submittedName>
</protein>
<evidence type="ECO:0000313" key="3">
    <source>
        <dbReference type="EMBL" id="SJS22768.1"/>
    </source>
</evidence>
<dbReference type="Proteomes" id="UP000189137">
    <property type="component" value="Unassembled WGS sequence"/>
</dbReference>